<feature type="transmembrane region" description="Helical" evidence="1">
    <location>
        <begin position="168"/>
        <end position="185"/>
    </location>
</feature>
<protein>
    <recommendedName>
        <fullName evidence="4">Copper chaperone NosL</fullName>
    </recommendedName>
</protein>
<dbReference type="OrthoDB" id="9809859at2"/>
<feature type="transmembrane region" description="Helical" evidence="1">
    <location>
        <begin position="106"/>
        <end position="126"/>
    </location>
</feature>
<feature type="transmembrane region" description="Helical" evidence="1">
    <location>
        <begin position="81"/>
        <end position="99"/>
    </location>
</feature>
<proteinExistence type="predicted"/>
<evidence type="ECO:0000313" key="2">
    <source>
        <dbReference type="EMBL" id="TRX20638.1"/>
    </source>
</evidence>
<keyword evidence="1" id="KW-0472">Membrane</keyword>
<dbReference type="SUPFAM" id="SSF160387">
    <property type="entry name" value="NosL/MerB-like"/>
    <property type="match status" value="1"/>
</dbReference>
<evidence type="ECO:0008006" key="4">
    <source>
        <dbReference type="Google" id="ProtNLM"/>
    </source>
</evidence>
<dbReference type="PANTHER" id="PTHR41247:SF1">
    <property type="entry name" value="HTH-TYPE TRANSCRIPTIONAL REPRESSOR YCNK"/>
    <property type="match status" value="1"/>
</dbReference>
<dbReference type="RefSeq" id="WP_143389539.1">
    <property type="nucleotide sequence ID" value="NZ_VJZQ01000003.1"/>
</dbReference>
<dbReference type="Pfam" id="PF05573">
    <property type="entry name" value="NosL"/>
    <property type="match status" value="1"/>
</dbReference>
<keyword evidence="1" id="KW-1133">Transmembrane helix</keyword>
<dbReference type="InterPro" id="IPR008719">
    <property type="entry name" value="N2O_reductase_NosL"/>
</dbReference>
<evidence type="ECO:0000256" key="1">
    <source>
        <dbReference type="SAM" id="Phobius"/>
    </source>
</evidence>
<dbReference type="PANTHER" id="PTHR41247">
    <property type="entry name" value="HTH-TYPE TRANSCRIPTIONAL REPRESSOR YCNK"/>
    <property type="match status" value="1"/>
</dbReference>
<sequence length="338" mass="37718">MITSKISLFSKVVLLAVSALFFASLFFPMWRIELEAPQYPEGLVLQLHANKIGGDVDIINGLNHYIGMKTLHTEDFPEFKILPYIFGFFGLFALAMVFIDKRKGVLILLASFMIFGILAGIDFYRWNYEYGHNLNPNAAIVVPGMAYQPPLIGYKQLLNFGAYSIPDIGGWMLVAAGVLLLIIVVKETKLLNRFRKQNIQPALFLLLSITVFSCANDKAVPIKLNADNCDFCGMSIADGKFAAEVITEKRRAYKFDDISCMMNYCKENSETKMGAYFVNDFAQDNVLIPTNTAFFLSGGTIQSPMRGGIIAFSKETDAKEFGIKLNAQPLSWEAILSK</sequence>
<keyword evidence="3" id="KW-1185">Reference proteome</keyword>
<gene>
    <name evidence="2" type="ORF">FNW17_11045</name>
</gene>
<feature type="transmembrane region" description="Helical" evidence="1">
    <location>
        <begin position="12"/>
        <end position="30"/>
    </location>
</feature>
<name>A0A553CJG5_9FLAO</name>
<dbReference type="EMBL" id="VJZR01000009">
    <property type="protein sequence ID" value="TRX20638.1"/>
    <property type="molecule type" value="Genomic_DNA"/>
</dbReference>
<evidence type="ECO:0000313" key="3">
    <source>
        <dbReference type="Proteomes" id="UP000318585"/>
    </source>
</evidence>
<keyword evidence="1" id="KW-0812">Transmembrane</keyword>
<dbReference type="AlphaFoldDB" id="A0A553CJG5"/>
<comment type="caution">
    <text evidence="2">The sequence shown here is derived from an EMBL/GenBank/DDBJ whole genome shotgun (WGS) entry which is preliminary data.</text>
</comment>
<accession>A0A553CJG5</accession>
<dbReference type="Proteomes" id="UP000318585">
    <property type="component" value="Unassembled WGS sequence"/>
</dbReference>
<organism evidence="2 3">
    <name type="scientific">Flavobacterium franklandianum</name>
    <dbReference type="NCBI Taxonomy" id="2594430"/>
    <lineage>
        <taxon>Bacteria</taxon>
        <taxon>Pseudomonadati</taxon>
        <taxon>Bacteroidota</taxon>
        <taxon>Flavobacteriia</taxon>
        <taxon>Flavobacteriales</taxon>
        <taxon>Flavobacteriaceae</taxon>
        <taxon>Flavobacterium</taxon>
    </lineage>
</organism>
<reference evidence="2 3" key="1">
    <citation type="submission" date="2019-07" db="EMBL/GenBank/DDBJ databases">
        <title>Novel species of Flavobacterium.</title>
        <authorList>
            <person name="Liu Q."/>
            <person name="Xin Y.-H."/>
        </authorList>
    </citation>
    <scope>NUCLEOTIDE SEQUENCE [LARGE SCALE GENOMIC DNA]</scope>
    <source>
        <strain evidence="2 3">LB3P56</strain>
    </source>
</reference>